<organism evidence="1 2">
    <name type="scientific">Listeria immobilis</name>
    <dbReference type="NCBI Taxonomy" id="2713502"/>
    <lineage>
        <taxon>Bacteria</taxon>
        <taxon>Bacillati</taxon>
        <taxon>Bacillota</taxon>
        <taxon>Bacilli</taxon>
        <taxon>Bacillales</taxon>
        <taxon>Listeriaceae</taxon>
        <taxon>Listeria</taxon>
    </lineage>
</organism>
<evidence type="ECO:0000313" key="2">
    <source>
        <dbReference type="Proteomes" id="UP000561617"/>
    </source>
</evidence>
<dbReference type="Proteomes" id="UP000561617">
    <property type="component" value="Unassembled WGS sequence"/>
</dbReference>
<keyword evidence="1" id="KW-0456">Lyase</keyword>
<dbReference type="RefSeq" id="WP_185380449.1">
    <property type="nucleotide sequence ID" value="NZ_JAASTW010000001.1"/>
</dbReference>
<dbReference type="AlphaFoldDB" id="A0A7X0X4R0"/>
<reference evidence="1 2" key="1">
    <citation type="submission" date="2020-03" db="EMBL/GenBank/DDBJ databases">
        <title>Soil Listeria distribution.</title>
        <authorList>
            <person name="Liao J."/>
            <person name="Wiedmann M."/>
        </authorList>
    </citation>
    <scope>NUCLEOTIDE SEQUENCE [LARGE SCALE GENOMIC DNA]</scope>
    <source>
        <strain evidence="1 2">FSL L7-1554</strain>
    </source>
</reference>
<dbReference type="CDD" id="cd00377">
    <property type="entry name" value="ICL_PEPM"/>
    <property type="match status" value="1"/>
</dbReference>
<accession>A0A7X0X4R0</accession>
<dbReference type="PANTHER" id="PTHR42905:SF16">
    <property type="entry name" value="CARBOXYPHOSPHONOENOLPYRUVATE PHOSPHONOMUTASE-LIKE PROTEIN (AFU_ORTHOLOGUE AFUA_5G07230)"/>
    <property type="match status" value="1"/>
</dbReference>
<dbReference type="InterPro" id="IPR039556">
    <property type="entry name" value="ICL/PEPM"/>
</dbReference>
<dbReference type="SUPFAM" id="SSF51621">
    <property type="entry name" value="Phosphoenolpyruvate/pyruvate domain"/>
    <property type="match status" value="1"/>
</dbReference>
<dbReference type="InterPro" id="IPR015813">
    <property type="entry name" value="Pyrv/PenolPyrv_kinase-like_dom"/>
</dbReference>
<evidence type="ECO:0000313" key="1">
    <source>
        <dbReference type="EMBL" id="MBC1487613.1"/>
    </source>
</evidence>
<dbReference type="EMBL" id="JAASTW010000001">
    <property type="protein sequence ID" value="MBC1487613.1"/>
    <property type="molecule type" value="Genomic_DNA"/>
</dbReference>
<sequence length="257" mass="28217">MIKNEEKLKMLHQKKEPLILYNCWDVSSARAIQAGGAKAMATSSYAIAENLGVADGERLTFDEMFQVLSRIAANTQLPLTVDIESGYAENLNELAKNTERLLEIGIAGINIEDQLMGATNPALCSTEEYCDKIKTIKQTAAKRNANIFINARTDIFFQGRKETEALVNEAIKRTKAYTKAGADSIFIPGLLSPQLIRTFVQKSSLPVNVMLMDGMVSTAELTEIGVKRISYGPNSYFQANLAIQQAAEKIFGGVENV</sequence>
<dbReference type="Gene3D" id="3.20.20.60">
    <property type="entry name" value="Phosphoenolpyruvate-binding domains"/>
    <property type="match status" value="1"/>
</dbReference>
<comment type="caution">
    <text evidence="1">The sequence shown here is derived from an EMBL/GenBank/DDBJ whole genome shotgun (WGS) entry which is preliminary data.</text>
</comment>
<proteinExistence type="predicted"/>
<dbReference type="PANTHER" id="PTHR42905">
    <property type="entry name" value="PHOSPHOENOLPYRUVATE CARBOXYLASE"/>
    <property type="match status" value="1"/>
</dbReference>
<dbReference type="InterPro" id="IPR040442">
    <property type="entry name" value="Pyrv_kinase-like_dom_sf"/>
</dbReference>
<dbReference type="Pfam" id="PF13714">
    <property type="entry name" value="PEP_mutase"/>
    <property type="match status" value="1"/>
</dbReference>
<keyword evidence="1" id="KW-0670">Pyruvate</keyword>
<dbReference type="GO" id="GO:0016829">
    <property type="term" value="F:lyase activity"/>
    <property type="evidence" value="ECO:0007669"/>
    <property type="project" value="UniProtKB-KW"/>
</dbReference>
<name>A0A7X0X4R0_9LIST</name>
<protein>
    <submittedName>
        <fullName evidence="1">Isocitrate lyase/phosphoenolpyruvate mutase family protein</fullName>
    </submittedName>
</protein>
<gene>
    <name evidence="1" type="ORF">HCJ38_01045</name>
</gene>